<name>A0ABQ6MK74_9STRA</name>
<feature type="domain" description="Programmed cell death protein 2 C-terminal" evidence="2">
    <location>
        <begin position="194"/>
        <end position="341"/>
    </location>
</feature>
<dbReference type="Proteomes" id="UP001165060">
    <property type="component" value="Unassembled WGS sequence"/>
</dbReference>
<gene>
    <name evidence="3" type="ORF">TeGR_g12225</name>
</gene>
<dbReference type="EMBL" id="BRYB01000307">
    <property type="protein sequence ID" value="GMI27384.1"/>
    <property type="molecule type" value="Genomic_DNA"/>
</dbReference>
<evidence type="ECO:0000259" key="2">
    <source>
        <dbReference type="Pfam" id="PF04194"/>
    </source>
</evidence>
<organism evidence="3 4">
    <name type="scientific">Tetraparma gracilis</name>
    <dbReference type="NCBI Taxonomy" id="2962635"/>
    <lineage>
        <taxon>Eukaryota</taxon>
        <taxon>Sar</taxon>
        <taxon>Stramenopiles</taxon>
        <taxon>Ochrophyta</taxon>
        <taxon>Bolidophyceae</taxon>
        <taxon>Parmales</taxon>
        <taxon>Triparmaceae</taxon>
        <taxon>Tetraparma</taxon>
    </lineage>
</organism>
<dbReference type="PANTHER" id="PTHR12298:SF4">
    <property type="entry name" value="PROGRAMMED CELL DEATH PROTEIN 2"/>
    <property type="match status" value="1"/>
</dbReference>
<comment type="caution">
    <text evidence="3">The sequence shown here is derived from an EMBL/GenBank/DDBJ whole genome shotgun (WGS) entry which is preliminary data.</text>
</comment>
<keyword evidence="4" id="KW-1185">Reference proteome</keyword>
<protein>
    <recommendedName>
        <fullName evidence="2">Programmed cell death protein 2 C-terminal domain-containing protein</fullName>
    </recommendedName>
</protein>
<feature type="compositionally biased region" description="Basic and acidic residues" evidence="1">
    <location>
        <begin position="142"/>
        <end position="165"/>
    </location>
</feature>
<feature type="non-terminal residue" evidence="3">
    <location>
        <position position="1"/>
    </location>
</feature>
<accession>A0ABQ6MK74</accession>
<proteinExistence type="predicted"/>
<feature type="region of interest" description="Disordered" evidence="1">
    <location>
        <begin position="130"/>
        <end position="193"/>
    </location>
</feature>
<reference evidence="3 4" key="1">
    <citation type="journal article" date="2023" name="Commun. Biol.">
        <title>Genome analysis of Parmales, the sister group of diatoms, reveals the evolutionary specialization of diatoms from phago-mixotrophs to photoautotrophs.</title>
        <authorList>
            <person name="Ban H."/>
            <person name="Sato S."/>
            <person name="Yoshikawa S."/>
            <person name="Yamada K."/>
            <person name="Nakamura Y."/>
            <person name="Ichinomiya M."/>
            <person name="Sato N."/>
            <person name="Blanc-Mathieu R."/>
            <person name="Endo H."/>
            <person name="Kuwata A."/>
            <person name="Ogata H."/>
        </authorList>
    </citation>
    <scope>NUCLEOTIDE SEQUENCE [LARGE SCALE GENOMIC DNA]</scope>
</reference>
<dbReference type="Pfam" id="PF04194">
    <property type="entry name" value="PDCD2_C"/>
    <property type="match status" value="1"/>
</dbReference>
<dbReference type="PANTHER" id="PTHR12298">
    <property type="entry name" value="PCDC2 PROGRAMMED CELL DEATH PROTEIN 2 -RELATED"/>
    <property type="match status" value="1"/>
</dbReference>
<evidence type="ECO:0000313" key="4">
    <source>
        <dbReference type="Proteomes" id="UP001165060"/>
    </source>
</evidence>
<sequence>FLLQIYCPADDVQPQAFHRMLHLFCCPTPGCLHAACVRAQLPEGAYHAAEDLDVRREAEKTLPRGYGHDDLCGVCGLKTDGQRCPVQEMYFCCRAHQKDYMKNITKRIMADKKEAPLAGMFEEMQMEVFADEGSDEEEDEAEKERREVEKMEELNKSLDKTKLEGLPDGDDDDDDDVLDDELEQKGGSGVSDPVTANFLEQIKKCEDQVLRYSRWSTDALIWSSGGNQPGDIPPCENCGSERIFEFEITPQILSYLKVELPSKLPSKTGFFNSNVGKTTDIDGASVTKVAPGSVDGGDAPPASANPLNKVRSKLDFGCIAVYTCSMSCELADNKNAKEYVFAQPPLDEVL</sequence>
<evidence type="ECO:0000313" key="3">
    <source>
        <dbReference type="EMBL" id="GMI27384.1"/>
    </source>
</evidence>
<evidence type="ECO:0000256" key="1">
    <source>
        <dbReference type="SAM" id="MobiDB-lite"/>
    </source>
</evidence>
<feature type="compositionally biased region" description="Acidic residues" evidence="1">
    <location>
        <begin position="167"/>
        <end position="182"/>
    </location>
</feature>
<feature type="compositionally biased region" description="Acidic residues" evidence="1">
    <location>
        <begin position="130"/>
        <end position="141"/>
    </location>
</feature>
<dbReference type="InterPro" id="IPR007320">
    <property type="entry name" value="PDCD2_C"/>
</dbReference>